<dbReference type="EMBL" id="JBJUIK010000008">
    <property type="protein sequence ID" value="KAL3520261.1"/>
    <property type="molecule type" value="Genomic_DNA"/>
</dbReference>
<reference evidence="2 3" key="1">
    <citation type="submission" date="2024-11" db="EMBL/GenBank/DDBJ databases">
        <title>A near-complete genome assembly of Cinchona calisaya.</title>
        <authorList>
            <person name="Lian D.C."/>
            <person name="Zhao X.W."/>
            <person name="Wei L."/>
        </authorList>
    </citation>
    <scope>NUCLEOTIDE SEQUENCE [LARGE SCALE GENOMIC DNA]</scope>
    <source>
        <tissue evidence="2">Nenye</tissue>
    </source>
</reference>
<proteinExistence type="predicted"/>
<evidence type="ECO:0000313" key="3">
    <source>
        <dbReference type="Proteomes" id="UP001630127"/>
    </source>
</evidence>
<dbReference type="AlphaFoldDB" id="A0ABD2ZLH3"/>
<gene>
    <name evidence="2" type="ORF">ACH5RR_018410</name>
</gene>
<dbReference type="Proteomes" id="UP001630127">
    <property type="component" value="Unassembled WGS sequence"/>
</dbReference>
<evidence type="ECO:0000313" key="2">
    <source>
        <dbReference type="EMBL" id="KAL3520261.1"/>
    </source>
</evidence>
<sequence>MGAPKTPKQQDQASAKGTAHPMKKSSSQWQIKRNAAGPSGVTKKHHPEPIIFQSMEKTQHQGQANVEILANNIEVDVNPVEEPPDS</sequence>
<feature type="region of interest" description="Disordered" evidence="1">
    <location>
        <begin position="1"/>
        <end position="45"/>
    </location>
</feature>
<evidence type="ECO:0000256" key="1">
    <source>
        <dbReference type="SAM" id="MobiDB-lite"/>
    </source>
</evidence>
<comment type="caution">
    <text evidence="2">The sequence shown here is derived from an EMBL/GenBank/DDBJ whole genome shotgun (WGS) entry which is preliminary data.</text>
</comment>
<name>A0ABD2ZLH3_9GENT</name>
<organism evidence="2 3">
    <name type="scientific">Cinchona calisaya</name>
    <dbReference type="NCBI Taxonomy" id="153742"/>
    <lineage>
        <taxon>Eukaryota</taxon>
        <taxon>Viridiplantae</taxon>
        <taxon>Streptophyta</taxon>
        <taxon>Embryophyta</taxon>
        <taxon>Tracheophyta</taxon>
        <taxon>Spermatophyta</taxon>
        <taxon>Magnoliopsida</taxon>
        <taxon>eudicotyledons</taxon>
        <taxon>Gunneridae</taxon>
        <taxon>Pentapetalae</taxon>
        <taxon>asterids</taxon>
        <taxon>lamiids</taxon>
        <taxon>Gentianales</taxon>
        <taxon>Rubiaceae</taxon>
        <taxon>Cinchonoideae</taxon>
        <taxon>Cinchoneae</taxon>
        <taxon>Cinchona</taxon>
    </lineage>
</organism>
<accession>A0ABD2ZLH3</accession>
<protein>
    <submittedName>
        <fullName evidence="2">Uncharacterized protein</fullName>
    </submittedName>
</protein>
<keyword evidence="3" id="KW-1185">Reference proteome</keyword>